<sequence>MPSTVPHVPPPPRTMSSDSFEDGRRSPSHEDDSESALIFVSEDGQQDDLDTTPFELSSDDDEQEENGPFARSTSTESLSSLSVFLYLLSPLLKLGALISTYDIARLPLTVALPGLFFFAGLCVFSRQIWYMLSRYVRRADMEEVFLEALARGRGKERRRYFVRMAVRFSTALLRVLLVAVYLRSCADATLRYIPEKFLIPPRIAATTALALVISPLCFAPSLASSLVIYSTWLSVASYVTWLASVAYAHAKGMSVDHQEAHAPALLQGLSIIAFTYTTSCTIPLYAALKSSSQPGMPKQKRSKSFKIFSLLSVVIATALILPPVIFSSQASTHALQNMTQPSKSLVTIWTALSVMTLMFGIPSIFVTVPTLPVPLAIRRHTNLPVSRVVLFIVAFSMSFLYGAASSGMCDVLVILALLSTFTVPALLHIVIHNFRRPLSIVMPGTPAQPSHPGISRSDSYNDELLQRKERTLQRRRLARRIMWDIGVWTLLLPVSGGALIWCAGRLLGRW</sequence>
<feature type="transmembrane region" description="Helical" evidence="2">
    <location>
        <begin position="226"/>
        <end position="244"/>
    </location>
</feature>
<dbReference type="OrthoDB" id="3259324at2759"/>
<accession>K5UP93</accession>
<dbReference type="HOGENOM" id="CLU_028680_0_0_1"/>
<feature type="transmembrane region" description="Helical" evidence="2">
    <location>
        <begin position="411"/>
        <end position="431"/>
    </location>
</feature>
<keyword evidence="2" id="KW-0472">Membrane</keyword>
<reference evidence="3 4" key="1">
    <citation type="journal article" date="2012" name="BMC Genomics">
        <title>Comparative genomics of the white-rot fungi, Phanerochaete carnosa and P. chrysosporium, to elucidate the genetic basis of the distinct wood types they colonize.</title>
        <authorList>
            <person name="Suzuki H."/>
            <person name="MacDonald J."/>
            <person name="Syed K."/>
            <person name="Salamov A."/>
            <person name="Hori C."/>
            <person name="Aerts A."/>
            <person name="Henrissat B."/>
            <person name="Wiebenga A."/>
            <person name="vanKuyk P.A."/>
            <person name="Barry K."/>
            <person name="Lindquist E."/>
            <person name="LaButti K."/>
            <person name="Lapidus A."/>
            <person name="Lucas S."/>
            <person name="Coutinho P."/>
            <person name="Gong Y."/>
            <person name="Samejima M."/>
            <person name="Mahadevan R."/>
            <person name="Abou-Zaid M."/>
            <person name="de Vries R.P."/>
            <person name="Igarashi K."/>
            <person name="Yadav J.S."/>
            <person name="Grigoriev I.V."/>
            <person name="Master E.R."/>
        </authorList>
    </citation>
    <scope>NUCLEOTIDE SEQUENCE [LARGE SCALE GENOMIC DNA]</scope>
    <source>
        <strain evidence="3 4">HHB-10118-sp</strain>
    </source>
</reference>
<organism evidence="3 4">
    <name type="scientific">Phanerochaete carnosa (strain HHB-10118-sp)</name>
    <name type="common">White-rot fungus</name>
    <name type="synonym">Peniophora carnosa</name>
    <dbReference type="NCBI Taxonomy" id="650164"/>
    <lineage>
        <taxon>Eukaryota</taxon>
        <taxon>Fungi</taxon>
        <taxon>Dikarya</taxon>
        <taxon>Basidiomycota</taxon>
        <taxon>Agaricomycotina</taxon>
        <taxon>Agaricomycetes</taxon>
        <taxon>Polyporales</taxon>
        <taxon>Phanerochaetaceae</taxon>
        <taxon>Phanerochaete</taxon>
    </lineage>
</organism>
<evidence type="ECO:0000313" key="4">
    <source>
        <dbReference type="Proteomes" id="UP000008370"/>
    </source>
</evidence>
<protein>
    <recommendedName>
        <fullName evidence="5">Amino acid transporter transmembrane domain-containing protein</fullName>
    </recommendedName>
</protein>
<evidence type="ECO:0000313" key="3">
    <source>
        <dbReference type="EMBL" id="EKM51591.1"/>
    </source>
</evidence>
<dbReference type="EMBL" id="JH930476">
    <property type="protein sequence ID" value="EKM51591.1"/>
    <property type="molecule type" value="Genomic_DNA"/>
</dbReference>
<evidence type="ECO:0000256" key="1">
    <source>
        <dbReference type="SAM" id="MobiDB-lite"/>
    </source>
</evidence>
<evidence type="ECO:0000256" key="2">
    <source>
        <dbReference type="SAM" id="Phobius"/>
    </source>
</evidence>
<gene>
    <name evidence="3" type="ORF">PHACADRAFT_261825</name>
</gene>
<feature type="transmembrane region" description="Helical" evidence="2">
    <location>
        <begin position="110"/>
        <end position="132"/>
    </location>
</feature>
<feature type="transmembrane region" description="Helical" evidence="2">
    <location>
        <begin position="485"/>
        <end position="507"/>
    </location>
</feature>
<dbReference type="InParanoid" id="K5UP93"/>
<feature type="transmembrane region" description="Helical" evidence="2">
    <location>
        <begin position="307"/>
        <end position="326"/>
    </location>
</feature>
<proteinExistence type="predicted"/>
<keyword evidence="2" id="KW-0812">Transmembrane</keyword>
<feature type="transmembrane region" description="Helical" evidence="2">
    <location>
        <begin position="388"/>
        <end position="405"/>
    </location>
</feature>
<dbReference type="AlphaFoldDB" id="K5UP93"/>
<dbReference type="GeneID" id="18918098"/>
<dbReference type="STRING" id="650164.K5UP93"/>
<evidence type="ECO:0008006" key="5">
    <source>
        <dbReference type="Google" id="ProtNLM"/>
    </source>
</evidence>
<dbReference type="KEGG" id="pco:PHACADRAFT_261825"/>
<feature type="region of interest" description="Disordered" evidence="1">
    <location>
        <begin position="1"/>
        <end position="73"/>
    </location>
</feature>
<feature type="transmembrane region" description="Helical" evidence="2">
    <location>
        <begin position="160"/>
        <end position="182"/>
    </location>
</feature>
<keyword evidence="4" id="KW-1185">Reference proteome</keyword>
<name>K5UP93_PHACS</name>
<feature type="transmembrane region" description="Helical" evidence="2">
    <location>
        <begin position="264"/>
        <end position="286"/>
    </location>
</feature>
<feature type="compositionally biased region" description="Basic and acidic residues" evidence="1">
    <location>
        <begin position="21"/>
        <end position="30"/>
    </location>
</feature>
<feature type="transmembrane region" description="Helical" evidence="2">
    <location>
        <begin position="346"/>
        <end position="368"/>
    </location>
</feature>
<dbReference type="Proteomes" id="UP000008370">
    <property type="component" value="Unassembled WGS sequence"/>
</dbReference>
<keyword evidence="2" id="KW-1133">Transmembrane helix</keyword>
<dbReference type="RefSeq" id="XP_007399402.1">
    <property type="nucleotide sequence ID" value="XM_007399340.1"/>
</dbReference>
<feature type="transmembrane region" description="Helical" evidence="2">
    <location>
        <begin position="202"/>
        <end position="219"/>
    </location>
</feature>